<sequence>MACSAATATYSSEQFGPHVDNKEAKQCKKNHMNNMV</sequence>
<feature type="region of interest" description="Disordered" evidence="1">
    <location>
        <begin position="1"/>
        <end position="36"/>
    </location>
</feature>
<evidence type="ECO:0000313" key="3">
    <source>
        <dbReference type="Proteomes" id="UP001054252"/>
    </source>
</evidence>
<evidence type="ECO:0000313" key="2">
    <source>
        <dbReference type="EMBL" id="GKV33618.1"/>
    </source>
</evidence>
<keyword evidence="3" id="KW-1185">Reference proteome</keyword>
<comment type="caution">
    <text evidence="2">The sequence shown here is derived from an EMBL/GenBank/DDBJ whole genome shotgun (WGS) entry which is preliminary data.</text>
</comment>
<dbReference type="Proteomes" id="UP001054252">
    <property type="component" value="Unassembled WGS sequence"/>
</dbReference>
<evidence type="ECO:0000256" key="1">
    <source>
        <dbReference type="SAM" id="MobiDB-lite"/>
    </source>
</evidence>
<feature type="compositionally biased region" description="Polar residues" evidence="1">
    <location>
        <begin position="1"/>
        <end position="14"/>
    </location>
</feature>
<feature type="compositionally biased region" description="Basic residues" evidence="1">
    <location>
        <begin position="27"/>
        <end position="36"/>
    </location>
</feature>
<proteinExistence type="predicted"/>
<gene>
    <name evidence="2" type="ORF">SLEP1_g42102</name>
</gene>
<protein>
    <submittedName>
        <fullName evidence="2">Uncharacterized protein</fullName>
    </submittedName>
</protein>
<organism evidence="2 3">
    <name type="scientific">Rubroshorea leprosula</name>
    <dbReference type="NCBI Taxonomy" id="152421"/>
    <lineage>
        <taxon>Eukaryota</taxon>
        <taxon>Viridiplantae</taxon>
        <taxon>Streptophyta</taxon>
        <taxon>Embryophyta</taxon>
        <taxon>Tracheophyta</taxon>
        <taxon>Spermatophyta</taxon>
        <taxon>Magnoliopsida</taxon>
        <taxon>eudicotyledons</taxon>
        <taxon>Gunneridae</taxon>
        <taxon>Pentapetalae</taxon>
        <taxon>rosids</taxon>
        <taxon>malvids</taxon>
        <taxon>Malvales</taxon>
        <taxon>Dipterocarpaceae</taxon>
        <taxon>Rubroshorea</taxon>
    </lineage>
</organism>
<name>A0AAV5L952_9ROSI</name>
<reference evidence="2 3" key="1">
    <citation type="journal article" date="2021" name="Commun. Biol.">
        <title>The genome of Shorea leprosula (Dipterocarpaceae) highlights the ecological relevance of drought in aseasonal tropical rainforests.</title>
        <authorList>
            <person name="Ng K.K.S."/>
            <person name="Kobayashi M.J."/>
            <person name="Fawcett J.A."/>
            <person name="Hatakeyama M."/>
            <person name="Paape T."/>
            <person name="Ng C.H."/>
            <person name="Ang C.C."/>
            <person name="Tnah L.H."/>
            <person name="Lee C.T."/>
            <person name="Nishiyama T."/>
            <person name="Sese J."/>
            <person name="O'Brien M.J."/>
            <person name="Copetti D."/>
            <person name="Mohd Noor M.I."/>
            <person name="Ong R.C."/>
            <person name="Putra M."/>
            <person name="Sireger I.Z."/>
            <person name="Indrioko S."/>
            <person name="Kosugi Y."/>
            <person name="Izuno A."/>
            <person name="Isagi Y."/>
            <person name="Lee S.L."/>
            <person name="Shimizu K.K."/>
        </authorList>
    </citation>
    <scope>NUCLEOTIDE SEQUENCE [LARGE SCALE GENOMIC DNA]</scope>
    <source>
        <strain evidence="2">214</strain>
    </source>
</reference>
<accession>A0AAV5L952</accession>
<dbReference type="EMBL" id="BPVZ01000101">
    <property type="protein sequence ID" value="GKV33618.1"/>
    <property type="molecule type" value="Genomic_DNA"/>
</dbReference>
<dbReference type="AlphaFoldDB" id="A0AAV5L952"/>